<organism evidence="10 11">
    <name type="scientific">candidate division CSSED10-310 bacterium</name>
    <dbReference type="NCBI Taxonomy" id="2855610"/>
    <lineage>
        <taxon>Bacteria</taxon>
        <taxon>Bacteria division CSSED10-310</taxon>
    </lineage>
</organism>
<dbReference type="PANTHER" id="PTHR43806:SF11">
    <property type="entry name" value="CEREVISIN-RELATED"/>
    <property type="match status" value="1"/>
</dbReference>
<dbReference type="SUPFAM" id="SSF52743">
    <property type="entry name" value="Subtilisin-like"/>
    <property type="match status" value="1"/>
</dbReference>
<dbReference type="PANTHER" id="PTHR43806">
    <property type="entry name" value="PEPTIDASE S8"/>
    <property type="match status" value="1"/>
</dbReference>
<dbReference type="Pfam" id="PF00082">
    <property type="entry name" value="Peptidase_S8"/>
    <property type="match status" value="1"/>
</dbReference>
<dbReference type="InterPro" id="IPR034084">
    <property type="entry name" value="Thermitase-like_dom"/>
</dbReference>
<evidence type="ECO:0000256" key="2">
    <source>
        <dbReference type="ARBA" id="ARBA00011073"/>
    </source>
</evidence>
<evidence type="ECO:0000313" key="10">
    <source>
        <dbReference type="EMBL" id="MFC1852740.1"/>
    </source>
</evidence>
<dbReference type="InterPro" id="IPR036852">
    <property type="entry name" value="Peptidase_S8/S53_dom_sf"/>
</dbReference>
<keyword evidence="4 7" id="KW-0645">Protease</keyword>
<dbReference type="Gene3D" id="3.40.50.200">
    <property type="entry name" value="Peptidase S8/S53 domain"/>
    <property type="match status" value="1"/>
</dbReference>
<evidence type="ECO:0000313" key="11">
    <source>
        <dbReference type="Proteomes" id="UP001594351"/>
    </source>
</evidence>
<feature type="signal peptide" evidence="8">
    <location>
        <begin position="1"/>
        <end position="26"/>
    </location>
</feature>
<dbReference type="PRINTS" id="PR00723">
    <property type="entry name" value="SUBTILISIN"/>
</dbReference>
<dbReference type="Pfam" id="PF11617">
    <property type="entry name" value="Cu-binding_MopE"/>
    <property type="match status" value="3"/>
</dbReference>
<keyword evidence="3" id="KW-0964">Secreted</keyword>
<dbReference type="InterPro" id="IPR015500">
    <property type="entry name" value="Peptidase_S8_subtilisin-rel"/>
</dbReference>
<comment type="caution">
    <text evidence="10">The sequence shown here is derived from an EMBL/GenBank/DDBJ whole genome shotgun (WGS) entry which is preliminary data.</text>
</comment>
<feature type="active site" description="Charge relay system" evidence="7">
    <location>
        <position position="131"/>
    </location>
</feature>
<dbReference type="PROSITE" id="PS51892">
    <property type="entry name" value="SUBTILASE"/>
    <property type="match status" value="1"/>
</dbReference>
<dbReference type="InterPro" id="IPR050131">
    <property type="entry name" value="Peptidase_S8_subtilisin-like"/>
</dbReference>
<feature type="active site" description="Charge relay system" evidence="7">
    <location>
        <position position="340"/>
    </location>
</feature>
<dbReference type="PROSITE" id="PS00138">
    <property type="entry name" value="SUBTILASE_SER"/>
    <property type="match status" value="1"/>
</dbReference>
<evidence type="ECO:0000256" key="7">
    <source>
        <dbReference type="PROSITE-ProRule" id="PRU01240"/>
    </source>
</evidence>
<reference evidence="10 11" key="1">
    <citation type="submission" date="2024-09" db="EMBL/GenBank/DDBJ databases">
        <title>Laminarin stimulates single cell rates of sulfate reduction while oxygen inhibits transcriptomic activity in coastal marine sediment.</title>
        <authorList>
            <person name="Lindsay M."/>
            <person name="Orcutt B."/>
            <person name="Emerson D."/>
            <person name="Stepanauskas R."/>
            <person name="D'Angelo T."/>
        </authorList>
    </citation>
    <scope>NUCLEOTIDE SEQUENCE [LARGE SCALE GENOMIC DNA]</scope>
    <source>
        <strain evidence="10">SAG AM-311-K15</strain>
    </source>
</reference>
<keyword evidence="11" id="KW-1185">Reference proteome</keyword>
<name>A0ABV6Z2T6_UNCC1</name>
<dbReference type="InterPro" id="IPR000209">
    <property type="entry name" value="Peptidase_S8/S53_dom"/>
</dbReference>
<keyword evidence="8" id="KW-0732">Signal</keyword>
<dbReference type="Proteomes" id="UP001594351">
    <property type="component" value="Unassembled WGS sequence"/>
</dbReference>
<keyword evidence="6 7" id="KW-0720">Serine protease</keyword>
<feature type="domain" description="Peptidase S8/S53" evidence="9">
    <location>
        <begin position="122"/>
        <end position="388"/>
    </location>
</feature>
<evidence type="ECO:0000256" key="5">
    <source>
        <dbReference type="ARBA" id="ARBA00022801"/>
    </source>
</evidence>
<evidence type="ECO:0000259" key="9">
    <source>
        <dbReference type="Pfam" id="PF00082"/>
    </source>
</evidence>
<accession>A0ABV6Z2T6</accession>
<evidence type="ECO:0000256" key="3">
    <source>
        <dbReference type="ARBA" id="ARBA00022525"/>
    </source>
</evidence>
<comment type="subcellular location">
    <subcellularLocation>
        <location evidence="1">Secreted</location>
    </subcellularLocation>
</comment>
<gene>
    <name evidence="10" type="ORF">ACFL27_21285</name>
</gene>
<protein>
    <submittedName>
        <fullName evidence="10">S8 family serine peptidase</fullName>
    </submittedName>
</protein>
<proteinExistence type="inferred from homology"/>
<dbReference type="InterPro" id="IPR021655">
    <property type="entry name" value="Put_metal-bd"/>
</dbReference>
<dbReference type="CDD" id="cd07484">
    <property type="entry name" value="Peptidases_S8_Thermitase_like"/>
    <property type="match status" value="1"/>
</dbReference>
<evidence type="ECO:0000256" key="8">
    <source>
        <dbReference type="SAM" id="SignalP"/>
    </source>
</evidence>
<dbReference type="EMBL" id="JBHPBY010000359">
    <property type="protein sequence ID" value="MFC1852740.1"/>
    <property type="molecule type" value="Genomic_DNA"/>
</dbReference>
<evidence type="ECO:0000256" key="6">
    <source>
        <dbReference type="ARBA" id="ARBA00022825"/>
    </source>
</evidence>
<keyword evidence="5 7" id="KW-0378">Hydrolase</keyword>
<dbReference type="InterPro" id="IPR023828">
    <property type="entry name" value="Peptidase_S8_Ser-AS"/>
</dbReference>
<comment type="similarity">
    <text evidence="2 7">Belongs to the peptidase S8 family.</text>
</comment>
<evidence type="ECO:0000256" key="4">
    <source>
        <dbReference type="ARBA" id="ARBA00022670"/>
    </source>
</evidence>
<sequence>MKKLSLVFTVIFCCSFIFIGFNSALADGPAFKSKQVVVQGPPDEFAGEYTVVKYLSHANLTVLEVPKGYEKGHVQALKARGKKAALNLIAHKFATVNDPFLSPYQWHLTHIQSDLAWDLTNGQGATVAVVDSGLAPGGVDGIGCIKPGYDIVNGDNDPFDGDGHGTHVSGTIAQKSNNGTGCAGVAYGACIMPVKVLGDDGSGSFADVADGIYWAVDHGADVINMSLGINARFAVTNDPIMDPALDYAYANNVTVVVASGNDGWRKNVSYPAIYPTCIAVGATDYANNVTSYSNKGTGLDITAPGGDTGVDLNGDGYMDGVLQETLISGSWGYYFFDGTSMASPHVAAVAAMLYANGTANTCDEVYAILTETALDLGESGWDKNYGYGLVQAYNALTYGGGCTDCDSDGYSVADGDCNDNDPDVNPGEAEVCDDGIDNNCDGDIDEGCGTACTDNDNDGWCVEDGDCNDNNPAVNPGEAEVCDDGIDNNCDGETDEGCGGCTDADGDGWCVEDGDCDDTNPEVYPGHKDRGNFGRDGIDNDCNGIIDG</sequence>
<evidence type="ECO:0000256" key="1">
    <source>
        <dbReference type="ARBA" id="ARBA00004613"/>
    </source>
</evidence>
<feature type="active site" description="Charge relay system" evidence="7">
    <location>
        <position position="164"/>
    </location>
</feature>
<feature type="chain" id="PRO_5046123324" evidence="8">
    <location>
        <begin position="27"/>
        <end position="548"/>
    </location>
</feature>